<proteinExistence type="predicted"/>
<gene>
    <name evidence="2" type="ORF">OVN521_LOCUS41552</name>
</gene>
<accession>A0A820WJ98</accession>
<dbReference type="AlphaFoldDB" id="A0A820WJ98"/>
<dbReference type="EMBL" id="CAJOBG010055451">
    <property type="protein sequence ID" value="CAF4515466.1"/>
    <property type="molecule type" value="Genomic_DNA"/>
</dbReference>
<comment type="caution">
    <text evidence="2">The sequence shown here is derived from an EMBL/GenBank/DDBJ whole genome shotgun (WGS) entry which is preliminary data.</text>
</comment>
<feature type="non-terminal residue" evidence="2">
    <location>
        <position position="82"/>
    </location>
</feature>
<evidence type="ECO:0000256" key="1">
    <source>
        <dbReference type="SAM" id="MobiDB-lite"/>
    </source>
</evidence>
<reference evidence="2" key="1">
    <citation type="submission" date="2021-02" db="EMBL/GenBank/DDBJ databases">
        <authorList>
            <person name="Nowell W R."/>
        </authorList>
    </citation>
    <scope>NUCLEOTIDE SEQUENCE</scope>
</reference>
<feature type="compositionally biased region" description="Low complexity" evidence="1">
    <location>
        <begin position="29"/>
        <end position="66"/>
    </location>
</feature>
<keyword evidence="3" id="KW-1185">Reference proteome</keyword>
<feature type="compositionally biased region" description="Polar residues" evidence="1">
    <location>
        <begin position="67"/>
        <end position="82"/>
    </location>
</feature>
<evidence type="ECO:0000313" key="2">
    <source>
        <dbReference type="EMBL" id="CAF4515466.1"/>
    </source>
</evidence>
<organism evidence="2 3">
    <name type="scientific">Rotaria magnacalcarata</name>
    <dbReference type="NCBI Taxonomy" id="392030"/>
    <lineage>
        <taxon>Eukaryota</taxon>
        <taxon>Metazoa</taxon>
        <taxon>Spiralia</taxon>
        <taxon>Gnathifera</taxon>
        <taxon>Rotifera</taxon>
        <taxon>Eurotatoria</taxon>
        <taxon>Bdelloidea</taxon>
        <taxon>Philodinida</taxon>
        <taxon>Philodinidae</taxon>
        <taxon>Rotaria</taxon>
    </lineage>
</organism>
<feature type="non-terminal residue" evidence="2">
    <location>
        <position position="1"/>
    </location>
</feature>
<sequence length="82" mass="8942">KAYQALLRDRAQLEALKDQLKNETTAQISQSNNSNDLVNNSLNMTTDNDSNITDNDNGTVGTNDNVQVTSNAQHGTVQQPPQ</sequence>
<feature type="region of interest" description="Disordered" evidence="1">
    <location>
        <begin position="24"/>
        <end position="82"/>
    </location>
</feature>
<protein>
    <submittedName>
        <fullName evidence="2">Uncharacterized protein</fullName>
    </submittedName>
</protein>
<dbReference type="Proteomes" id="UP000663866">
    <property type="component" value="Unassembled WGS sequence"/>
</dbReference>
<name>A0A820WJ98_9BILA</name>
<evidence type="ECO:0000313" key="3">
    <source>
        <dbReference type="Proteomes" id="UP000663866"/>
    </source>
</evidence>